<feature type="transmembrane region" description="Helical" evidence="9">
    <location>
        <begin position="362"/>
        <end position="387"/>
    </location>
</feature>
<reference evidence="12" key="1">
    <citation type="submission" date="2017-09" db="EMBL/GenBank/DDBJ databases">
        <title>Depth-based differentiation of microbial function through sediment-hosted aquifers and enrichment of novel symbionts in the deep terrestrial subsurface.</title>
        <authorList>
            <person name="Probst A.J."/>
            <person name="Ladd B."/>
            <person name="Jarett J.K."/>
            <person name="Geller-Mcgrath D.E."/>
            <person name="Sieber C.M.K."/>
            <person name="Emerson J.B."/>
            <person name="Anantharaman K."/>
            <person name="Thomas B.C."/>
            <person name="Malmstrom R."/>
            <person name="Stieglmeier M."/>
            <person name="Klingl A."/>
            <person name="Woyke T."/>
            <person name="Ryan C.M."/>
            <person name="Banfield J.F."/>
        </authorList>
    </citation>
    <scope>NUCLEOTIDE SEQUENCE [LARGE SCALE GENOMIC DNA]</scope>
</reference>
<dbReference type="InterPro" id="IPR006668">
    <property type="entry name" value="Mg_transptr_MgtE_intracell_dom"/>
</dbReference>
<evidence type="ECO:0000256" key="9">
    <source>
        <dbReference type="SAM" id="Phobius"/>
    </source>
</evidence>
<evidence type="ECO:0000256" key="1">
    <source>
        <dbReference type="ARBA" id="ARBA00004141"/>
    </source>
</evidence>
<sequence length="424" mass="46833">MGKSSDNSKKALTDIVKEIAYQPEKRLEHFRSLSSDQKSSTFEHLSPYVQQDILEKLKTDELVELLDHFDFHGAEKMLARIKDSKKRDRISKLLRSELKEKAEYFLRFHPKASLNLLSFNYLLLADDKTVGDVADAMEAHYRETDHMPEVLVHKEGRCVGEVHPGKLIRENIRTPLAKLISPVKKVFYQDQVHEIIDIFKKSRHNKVVVLDTDDSIVGIIYADDVLQLISKEKTSALYNLAGVSESEHTSDGVLEKVHHRYKWLIINLGTAFLAAGVVGLFENTLSQLVILAVYMPIVAGMGGNAATQTLAVTVRGITVGEISLKNGMPAIRREVGAGLINGFITGSIVAIVATFWNGNPLLGFVIGMALVINLVIAGFFGALIPLVMKSLGKDPATSATIFITTATDVFGFFAFLGMATLILL</sequence>
<keyword evidence="6 9" id="KW-1133">Transmembrane helix</keyword>
<organism evidence="11 12">
    <name type="scientific">Candidatus Colwellbacteria bacterium CG10_big_fil_rev_8_21_14_0_10_42_22</name>
    <dbReference type="NCBI Taxonomy" id="1974540"/>
    <lineage>
        <taxon>Bacteria</taxon>
        <taxon>Candidatus Colwelliibacteriota</taxon>
    </lineage>
</organism>
<comment type="similarity">
    <text evidence="2">Belongs to the SLC41A transporter family.</text>
</comment>
<dbReference type="EMBL" id="PFAH01000001">
    <property type="protein sequence ID" value="PIR98282.1"/>
    <property type="molecule type" value="Genomic_DNA"/>
</dbReference>
<dbReference type="Proteomes" id="UP000231466">
    <property type="component" value="Unassembled WGS sequence"/>
</dbReference>
<evidence type="ECO:0000313" key="11">
    <source>
        <dbReference type="EMBL" id="PIR98282.1"/>
    </source>
</evidence>
<comment type="caution">
    <text evidence="11">The sequence shown here is derived from an EMBL/GenBank/DDBJ whole genome shotgun (WGS) entry which is preliminary data.</text>
</comment>
<dbReference type="InterPro" id="IPR006667">
    <property type="entry name" value="SLC41_membr_dom"/>
</dbReference>
<evidence type="ECO:0000256" key="8">
    <source>
        <dbReference type="PROSITE-ProRule" id="PRU00703"/>
    </source>
</evidence>
<feature type="domain" description="CBS" evidence="10">
    <location>
        <begin position="179"/>
        <end position="235"/>
    </location>
</feature>
<evidence type="ECO:0000256" key="6">
    <source>
        <dbReference type="ARBA" id="ARBA00022989"/>
    </source>
</evidence>
<evidence type="ECO:0000256" key="3">
    <source>
        <dbReference type="ARBA" id="ARBA00022448"/>
    </source>
</evidence>
<feature type="transmembrane region" description="Helical" evidence="9">
    <location>
        <begin position="293"/>
        <end position="314"/>
    </location>
</feature>
<keyword evidence="3" id="KW-0813">Transport</keyword>
<dbReference type="Pfam" id="PF01769">
    <property type="entry name" value="MgtE"/>
    <property type="match status" value="1"/>
</dbReference>
<dbReference type="Gene3D" id="1.10.357.20">
    <property type="entry name" value="SLC41 divalent cation transporters, integral membrane domain"/>
    <property type="match status" value="1"/>
</dbReference>
<dbReference type="AlphaFoldDB" id="A0A2H0VGP9"/>
<dbReference type="GO" id="GO:0008324">
    <property type="term" value="F:monoatomic cation transmembrane transporter activity"/>
    <property type="evidence" value="ECO:0007669"/>
    <property type="project" value="InterPro"/>
</dbReference>
<dbReference type="PANTHER" id="PTHR41394">
    <property type="entry name" value="MAGNESIUM TRANSPORTER MGTE"/>
    <property type="match status" value="1"/>
</dbReference>
<dbReference type="Gene3D" id="3.10.580.10">
    <property type="entry name" value="CBS-domain"/>
    <property type="match status" value="1"/>
</dbReference>
<dbReference type="PANTHER" id="PTHR41394:SF5">
    <property type="entry name" value="SLC41A_MGTE INTEGRAL MEMBRANE DOMAIN-CONTAINING PROTEIN"/>
    <property type="match status" value="1"/>
</dbReference>
<keyword evidence="4 9" id="KW-0812">Transmembrane</keyword>
<dbReference type="Gene3D" id="1.25.60.10">
    <property type="entry name" value="MgtE N-terminal domain-like"/>
    <property type="match status" value="1"/>
</dbReference>
<feature type="transmembrane region" description="Helical" evidence="9">
    <location>
        <begin position="263"/>
        <end position="281"/>
    </location>
</feature>
<dbReference type="SUPFAM" id="SSF161093">
    <property type="entry name" value="MgtE membrane domain-like"/>
    <property type="match status" value="1"/>
</dbReference>
<feature type="transmembrane region" description="Helical" evidence="9">
    <location>
        <begin position="335"/>
        <end position="356"/>
    </location>
</feature>
<keyword evidence="7 9" id="KW-0472">Membrane</keyword>
<evidence type="ECO:0000313" key="12">
    <source>
        <dbReference type="Proteomes" id="UP000231466"/>
    </source>
</evidence>
<keyword evidence="5" id="KW-0460">Magnesium</keyword>
<dbReference type="InterPro" id="IPR038076">
    <property type="entry name" value="MgtE_N_sf"/>
</dbReference>
<dbReference type="SUPFAM" id="SSF158791">
    <property type="entry name" value="MgtE N-terminal domain-like"/>
    <property type="match status" value="1"/>
</dbReference>
<dbReference type="Pfam" id="PF00571">
    <property type="entry name" value="CBS"/>
    <property type="match status" value="1"/>
</dbReference>
<name>A0A2H0VGP9_9BACT</name>
<comment type="subcellular location">
    <subcellularLocation>
        <location evidence="1">Membrane</location>
        <topology evidence="1">Multi-pass membrane protein</topology>
    </subcellularLocation>
</comment>
<evidence type="ECO:0000256" key="2">
    <source>
        <dbReference type="ARBA" id="ARBA00009749"/>
    </source>
</evidence>
<evidence type="ECO:0000259" key="10">
    <source>
        <dbReference type="PROSITE" id="PS51371"/>
    </source>
</evidence>
<dbReference type="GO" id="GO:0016020">
    <property type="term" value="C:membrane"/>
    <property type="evidence" value="ECO:0007669"/>
    <property type="project" value="UniProtKB-SubCell"/>
</dbReference>
<keyword evidence="8" id="KW-0129">CBS domain</keyword>
<proteinExistence type="inferred from homology"/>
<feature type="transmembrane region" description="Helical" evidence="9">
    <location>
        <begin position="399"/>
        <end position="423"/>
    </location>
</feature>
<dbReference type="InterPro" id="IPR000644">
    <property type="entry name" value="CBS_dom"/>
</dbReference>
<dbReference type="Pfam" id="PF03448">
    <property type="entry name" value="MgtE_N"/>
    <property type="match status" value="1"/>
</dbReference>
<evidence type="ECO:0000256" key="7">
    <source>
        <dbReference type="ARBA" id="ARBA00023136"/>
    </source>
</evidence>
<dbReference type="PROSITE" id="PS51371">
    <property type="entry name" value="CBS"/>
    <property type="match status" value="1"/>
</dbReference>
<evidence type="ECO:0000256" key="4">
    <source>
        <dbReference type="ARBA" id="ARBA00022692"/>
    </source>
</evidence>
<gene>
    <name evidence="11" type="ORF">COT89_00105</name>
</gene>
<protein>
    <submittedName>
        <fullName evidence="11">Magnesium transporter</fullName>
    </submittedName>
</protein>
<dbReference type="SUPFAM" id="SSF54631">
    <property type="entry name" value="CBS-domain pair"/>
    <property type="match status" value="1"/>
</dbReference>
<accession>A0A2H0VGP9</accession>
<evidence type="ECO:0000256" key="5">
    <source>
        <dbReference type="ARBA" id="ARBA00022842"/>
    </source>
</evidence>
<dbReference type="InterPro" id="IPR036739">
    <property type="entry name" value="SLC41_membr_dom_sf"/>
</dbReference>
<dbReference type="InterPro" id="IPR046342">
    <property type="entry name" value="CBS_dom_sf"/>
</dbReference>